<organism evidence="11 12">
    <name type="scientific">Anaerococcus lactolyticus S7-1-13</name>
    <dbReference type="NCBI Taxonomy" id="1284686"/>
    <lineage>
        <taxon>Bacteria</taxon>
        <taxon>Bacillati</taxon>
        <taxon>Bacillota</taxon>
        <taxon>Tissierellia</taxon>
        <taxon>Tissierellales</taxon>
        <taxon>Peptoniphilaceae</taxon>
        <taxon>Anaerococcus</taxon>
    </lineage>
</organism>
<dbReference type="InterPro" id="IPR014729">
    <property type="entry name" value="Rossmann-like_a/b/a_fold"/>
</dbReference>
<dbReference type="HAMAP" id="MF_00151">
    <property type="entry name" value="PPAT_bact"/>
    <property type="match status" value="1"/>
</dbReference>
<comment type="similarity">
    <text evidence="9">Belongs to the bacterial CoaD family.</text>
</comment>
<feature type="site" description="Transition state stabilizer" evidence="9">
    <location>
        <position position="16"/>
    </location>
</feature>
<feature type="binding site" evidence="9">
    <location>
        <begin position="8"/>
        <end position="9"/>
    </location>
    <ligand>
        <name>ATP</name>
        <dbReference type="ChEBI" id="CHEBI:30616"/>
    </ligand>
</feature>
<comment type="cofactor">
    <cofactor evidence="9">
        <name>Mg(2+)</name>
        <dbReference type="ChEBI" id="CHEBI:18420"/>
    </cofactor>
</comment>
<comment type="function">
    <text evidence="9">Reversibly transfers an adenylyl group from ATP to 4'-phosphopantetheine, yielding dephospho-CoA (dPCoA) and pyrophosphate.</text>
</comment>
<dbReference type="InterPro" id="IPR004821">
    <property type="entry name" value="Cyt_trans-like"/>
</dbReference>
<comment type="catalytic activity">
    <reaction evidence="8 9">
        <text>(R)-4'-phosphopantetheine + ATP + H(+) = 3'-dephospho-CoA + diphosphate</text>
        <dbReference type="Rhea" id="RHEA:19801"/>
        <dbReference type="ChEBI" id="CHEBI:15378"/>
        <dbReference type="ChEBI" id="CHEBI:30616"/>
        <dbReference type="ChEBI" id="CHEBI:33019"/>
        <dbReference type="ChEBI" id="CHEBI:57328"/>
        <dbReference type="ChEBI" id="CHEBI:61723"/>
        <dbReference type="EC" id="2.7.7.3"/>
    </reaction>
</comment>
<evidence type="ECO:0000256" key="7">
    <source>
        <dbReference type="ARBA" id="ARBA00022993"/>
    </source>
</evidence>
<dbReference type="NCBIfam" id="TIGR00125">
    <property type="entry name" value="cyt_tran_rel"/>
    <property type="match status" value="1"/>
</dbReference>
<keyword evidence="6 9" id="KW-0460">Magnesium</keyword>
<proteinExistence type="inferred from homology"/>
<dbReference type="GO" id="GO:0005524">
    <property type="term" value="F:ATP binding"/>
    <property type="evidence" value="ECO:0007669"/>
    <property type="project" value="UniProtKB-KW"/>
</dbReference>
<evidence type="ECO:0000256" key="2">
    <source>
        <dbReference type="ARBA" id="ARBA00022679"/>
    </source>
</evidence>
<keyword evidence="5 9" id="KW-0067">ATP-binding</keyword>
<feature type="binding site" evidence="9">
    <location>
        <begin position="89"/>
        <end position="91"/>
    </location>
    <ligand>
        <name>ATP</name>
        <dbReference type="ChEBI" id="CHEBI:30616"/>
    </ligand>
</feature>
<gene>
    <name evidence="9 11" type="primary">coaD</name>
    <name evidence="11" type="ORF">HMPREF1630_05145</name>
</gene>
<comment type="subcellular location">
    <subcellularLocation>
        <location evidence="9">Cytoplasm</location>
    </subcellularLocation>
</comment>
<comment type="caution">
    <text evidence="11">The sequence shown here is derived from an EMBL/GenBank/DDBJ whole genome shotgun (WGS) entry which is preliminary data.</text>
</comment>
<keyword evidence="3 9" id="KW-0548">Nucleotidyltransferase</keyword>
<dbReference type="Pfam" id="PF01467">
    <property type="entry name" value="CTP_transf_like"/>
    <property type="match status" value="1"/>
</dbReference>
<feature type="binding site" evidence="9">
    <location>
        <position position="88"/>
    </location>
    <ligand>
        <name>substrate</name>
    </ligand>
</feature>
<evidence type="ECO:0000256" key="5">
    <source>
        <dbReference type="ARBA" id="ARBA00022840"/>
    </source>
</evidence>
<dbReference type="GO" id="GO:0015937">
    <property type="term" value="P:coenzyme A biosynthetic process"/>
    <property type="evidence" value="ECO:0007669"/>
    <property type="project" value="UniProtKB-UniRule"/>
</dbReference>
<feature type="domain" description="Cytidyltransferase-like" evidence="10">
    <location>
        <begin position="4"/>
        <end position="134"/>
    </location>
</feature>
<dbReference type="PANTHER" id="PTHR21342">
    <property type="entry name" value="PHOSPHOPANTETHEINE ADENYLYLTRANSFERASE"/>
    <property type="match status" value="1"/>
</dbReference>
<dbReference type="eggNOG" id="COG0669">
    <property type="taxonomic scope" value="Bacteria"/>
</dbReference>
<evidence type="ECO:0000256" key="1">
    <source>
        <dbReference type="ARBA" id="ARBA00022490"/>
    </source>
</evidence>
<feature type="binding site" evidence="9">
    <location>
        <position position="16"/>
    </location>
    <ligand>
        <name>ATP</name>
        <dbReference type="ChEBI" id="CHEBI:30616"/>
    </ligand>
</feature>
<evidence type="ECO:0000256" key="4">
    <source>
        <dbReference type="ARBA" id="ARBA00022741"/>
    </source>
</evidence>
<evidence type="ECO:0000256" key="3">
    <source>
        <dbReference type="ARBA" id="ARBA00022695"/>
    </source>
</evidence>
<keyword evidence="4 9" id="KW-0547">Nucleotide-binding</keyword>
<dbReference type="GO" id="GO:0004595">
    <property type="term" value="F:pantetheine-phosphate adenylyltransferase activity"/>
    <property type="evidence" value="ECO:0007669"/>
    <property type="project" value="UniProtKB-UniRule"/>
</dbReference>
<feature type="binding site" evidence="9">
    <location>
        <position position="99"/>
    </location>
    <ligand>
        <name>ATP</name>
        <dbReference type="ChEBI" id="CHEBI:30616"/>
    </ligand>
</feature>
<evidence type="ECO:0000259" key="10">
    <source>
        <dbReference type="Pfam" id="PF01467"/>
    </source>
</evidence>
<dbReference type="PRINTS" id="PR01020">
    <property type="entry name" value="LPSBIOSNTHSS"/>
</dbReference>
<dbReference type="OrthoDB" id="9806661at2"/>
<comment type="pathway">
    <text evidence="9">Cofactor biosynthesis; coenzyme A biosynthesis; CoA from (R)-pantothenate: step 4/5.</text>
</comment>
<evidence type="ECO:0000256" key="8">
    <source>
        <dbReference type="ARBA" id="ARBA00029346"/>
    </source>
</evidence>
<name>A0A095X282_9FIRM</name>
<keyword evidence="2 9" id="KW-0808">Transferase</keyword>
<feature type="binding site" evidence="9">
    <location>
        <position position="8"/>
    </location>
    <ligand>
        <name>substrate</name>
    </ligand>
</feature>
<comment type="subunit">
    <text evidence="9">Homohexamer.</text>
</comment>
<dbReference type="InterPro" id="IPR001980">
    <property type="entry name" value="PPAT"/>
</dbReference>
<dbReference type="Proteomes" id="UP000029579">
    <property type="component" value="Unassembled WGS sequence"/>
</dbReference>
<accession>A0A095X282</accession>
<evidence type="ECO:0000313" key="12">
    <source>
        <dbReference type="Proteomes" id="UP000029579"/>
    </source>
</evidence>
<protein>
    <recommendedName>
        <fullName evidence="9">Phosphopantetheine adenylyltransferase</fullName>
        <ecNumber evidence="9">2.7.7.3</ecNumber>
    </recommendedName>
    <alternativeName>
        <fullName evidence="9">Dephospho-CoA pyrophosphorylase</fullName>
    </alternativeName>
    <alternativeName>
        <fullName evidence="9">Pantetheine-phosphate adenylyltransferase</fullName>
        <shortName evidence="9">PPAT</shortName>
    </alternativeName>
</protein>
<dbReference type="EMBL" id="JRMW01000033">
    <property type="protein sequence ID" value="KGF04180.1"/>
    <property type="molecule type" value="Genomic_DNA"/>
</dbReference>
<evidence type="ECO:0000256" key="9">
    <source>
        <dbReference type="HAMAP-Rule" id="MF_00151"/>
    </source>
</evidence>
<evidence type="ECO:0000313" key="11">
    <source>
        <dbReference type="EMBL" id="KGF04180.1"/>
    </source>
</evidence>
<dbReference type="NCBIfam" id="TIGR01510">
    <property type="entry name" value="coaD_prev_kdtB"/>
    <property type="match status" value="1"/>
</dbReference>
<dbReference type="PANTHER" id="PTHR21342:SF1">
    <property type="entry name" value="PHOSPHOPANTETHEINE ADENYLYLTRANSFERASE"/>
    <property type="match status" value="1"/>
</dbReference>
<feature type="binding site" evidence="9">
    <location>
        <position position="74"/>
    </location>
    <ligand>
        <name>substrate</name>
    </ligand>
</feature>
<sequence length="160" mass="18269">MKVIYPGSFDPLTKGHMDIIKRLSSMFDEVIVAILNNENKCSLFTVDERKDIIKEEIRDEKLSNTYIYSFDGLLVKFAQDHDVKLIARGLRGVTDYEYEKDIARVNSTLYEGLETIFLLSNPTYSFVSSSGVREIAAFKGDVSAFVSPSVEKKIKEKFNY</sequence>
<dbReference type="GO" id="GO:0005737">
    <property type="term" value="C:cytoplasm"/>
    <property type="evidence" value="ECO:0007669"/>
    <property type="project" value="UniProtKB-SubCell"/>
</dbReference>
<dbReference type="RefSeq" id="WP_004827598.1">
    <property type="nucleotide sequence ID" value="NZ_JRMW01000033.1"/>
</dbReference>
<feature type="binding site" evidence="9">
    <location>
        <begin position="124"/>
        <end position="130"/>
    </location>
    <ligand>
        <name>ATP</name>
        <dbReference type="ChEBI" id="CHEBI:30616"/>
    </ligand>
</feature>
<dbReference type="AlphaFoldDB" id="A0A095X282"/>
<dbReference type="EC" id="2.7.7.3" evidence="9"/>
<dbReference type="Gene3D" id="3.40.50.620">
    <property type="entry name" value="HUPs"/>
    <property type="match status" value="1"/>
</dbReference>
<reference evidence="11 12" key="1">
    <citation type="submission" date="2014-07" db="EMBL/GenBank/DDBJ databases">
        <authorList>
            <person name="McCorrison J."/>
            <person name="Sanka R."/>
            <person name="Torralba M."/>
            <person name="Gillis M."/>
            <person name="Haft D.H."/>
            <person name="Methe B."/>
            <person name="Sutton G."/>
            <person name="Nelson K.E."/>
        </authorList>
    </citation>
    <scope>NUCLEOTIDE SEQUENCE [LARGE SCALE GENOMIC DNA]</scope>
    <source>
        <strain evidence="11 12">S7-1-13</strain>
    </source>
</reference>
<keyword evidence="7 9" id="KW-0173">Coenzyme A biosynthesis</keyword>
<dbReference type="CDD" id="cd02163">
    <property type="entry name" value="PPAT"/>
    <property type="match status" value="1"/>
</dbReference>
<evidence type="ECO:0000256" key="6">
    <source>
        <dbReference type="ARBA" id="ARBA00022842"/>
    </source>
</evidence>
<feature type="binding site" evidence="9">
    <location>
        <position position="40"/>
    </location>
    <ligand>
        <name>substrate</name>
    </ligand>
</feature>
<dbReference type="UniPathway" id="UPA00241">
    <property type="reaction ID" value="UER00355"/>
</dbReference>
<keyword evidence="1 9" id="KW-0963">Cytoplasm</keyword>
<dbReference type="SUPFAM" id="SSF52374">
    <property type="entry name" value="Nucleotidylyl transferase"/>
    <property type="match status" value="1"/>
</dbReference>